<feature type="compositionally biased region" description="Basic and acidic residues" evidence="1">
    <location>
        <begin position="329"/>
        <end position="351"/>
    </location>
</feature>
<dbReference type="SUPFAM" id="SSF81383">
    <property type="entry name" value="F-box domain"/>
    <property type="match status" value="1"/>
</dbReference>
<dbReference type="OrthoDB" id="606837at2759"/>
<dbReference type="Gene3D" id="1.20.1280.50">
    <property type="match status" value="1"/>
</dbReference>
<reference evidence="3" key="2">
    <citation type="submission" date="2015-07" db="EMBL/GenBank/DDBJ databases">
        <authorList>
            <person name="Noorani M."/>
        </authorList>
    </citation>
    <scope>NUCLEOTIDE SEQUENCE</scope>
    <source>
        <strain evidence="3">Yugu1</strain>
    </source>
</reference>
<dbReference type="Pfam" id="PF12937">
    <property type="entry name" value="F-box-like"/>
    <property type="match status" value="1"/>
</dbReference>
<dbReference type="InterPro" id="IPR025886">
    <property type="entry name" value="PP2-like"/>
</dbReference>
<dbReference type="EMBL" id="CM003536">
    <property type="protein sequence ID" value="RCV44851.1"/>
    <property type="molecule type" value="Genomic_DNA"/>
</dbReference>
<dbReference type="PANTHER" id="PTHR32278:SF121">
    <property type="entry name" value="F-BOX DOMAIN-CONTAINING PROTEIN"/>
    <property type="match status" value="1"/>
</dbReference>
<feature type="region of interest" description="Disordered" evidence="1">
    <location>
        <begin position="325"/>
        <end position="363"/>
    </location>
</feature>
<dbReference type="STRING" id="4555.A0A368SR17"/>
<dbReference type="Pfam" id="PF14299">
    <property type="entry name" value="PP2"/>
    <property type="match status" value="1"/>
</dbReference>
<accession>A0A368SR17</accession>
<dbReference type="PANTHER" id="PTHR32278">
    <property type="entry name" value="F-BOX DOMAIN-CONTAINING PROTEIN"/>
    <property type="match status" value="1"/>
</dbReference>
<organism evidence="3">
    <name type="scientific">Setaria italica</name>
    <name type="common">Foxtail millet</name>
    <name type="synonym">Panicum italicum</name>
    <dbReference type="NCBI Taxonomy" id="4555"/>
    <lineage>
        <taxon>Eukaryota</taxon>
        <taxon>Viridiplantae</taxon>
        <taxon>Streptophyta</taxon>
        <taxon>Embryophyta</taxon>
        <taxon>Tracheophyta</taxon>
        <taxon>Spermatophyta</taxon>
        <taxon>Magnoliopsida</taxon>
        <taxon>Liliopsida</taxon>
        <taxon>Poales</taxon>
        <taxon>Poaceae</taxon>
        <taxon>PACMAD clade</taxon>
        <taxon>Panicoideae</taxon>
        <taxon>Panicodae</taxon>
        <taxon>Paniceae</taxon>
        <taxon>Cenchrinae</taxon>
        <taxon>Setaria</taxon>
    </lineage>
</organism>
<gene>
    <name evidence="3" type="ORF">SETIT_9G408000v2</name>
</gene>
<evidence type="ECO:0000313" key="3">
    <source>
        <dbReference type="EMBL" id="RCV44851.1"/>
    </source>
</evidence>
<sequence length="393" mass="42910">MDFSTFSLLHATFPRRCATESVWFSHSPGDTGAAVTLLTSRTILPVHRNSLRHAFLALEDLQYCDIRSIGAITFASCLAISVTRRRKREVKEYVRAAAMAGDHELTLTQVGDLPEVCLAHAIALTSPRDACRCAAVSPAFRAAADSDHVWRRFLPPGHRGATVLLPQGPPAKSTETSKDAYLRLCDAAVIVDGEGNGSMRMWLDKASGAKCYMLSARALSLPWDDGEFSWRWTPHPLSRFGDVAELVECSSLDIYGRLPAAELTPATSYAAYLVYGVAEGHRGLSYPDQETTVALGGGLVAAARARHAVCLHPAEEAEARKFRAVSRGAGEDSPRRPRLREDGWSEMEMGRLRTPSDGGGQEADQEVVVSFEVLGWYPKRGLIVEGVEFRPVN</sequence>
<dbReference type="InterPro" id="IPR036047">
    <property type="entry name" value="F-box-like_dom_sf"/>
</dbReference>
<feature type="domain" description="F-box" evidence="2">
    <location>
        <begin position="111"/>
        <end position="153"/>
    </location>
</feature>
<dbReference type="AlphaFoldDB" id="A0A368SR17"/>
<dbReference type="InterPro" id="IPR001810">
    <property type="entry name" value="F-box_dom"/>
</dbReference>
<name>A0A368SR17_SETIT</name>
<reference evidence="3" key="1">
    <citation type="journal article" date="2012" name="Nat. Biotechnol.">
        <title>Reference genome sequence of the model plant Setaria.</title>
        <authorList>
            <person name="Bennetzen J.L."/>
            <person name="Schmutz J."/>
            <person name="Wang H."/>
            <person name="Percifield R."/>
            <person name="Hawkins J."/>
            <person name="Pontaroli A.C."/>
            <person name="Estep M."/>
            <person name="Feng L."/>
            <person name="Vaughn J.N."/>
            <person name="Grimwood J."/>
            <person name="Jenkins J."/>
            <person name="Barry K."/>
            <person name="Lindquist E."/>
            <person name="Hellsten U."/>
            <person name="Deshpande S."/>
            <person name="Wang X."/>
            <person name="Wu X."/>
            <person name="Mitros T."/>
            <person name="Triplett J."/>
            <person name="Yang X."/>
            <person name="Ye C.Y."/>
            <person name="Mauro-Herrera M."/>
            <person name="Wang L."/>
            <person name="Li P."/>
            <person name="Sharma M."/>
            <person name="Sharma R."/>
            <person name="Ronald P.C."/>
            <person name="Panaud O."/>
            <person name="Kellogg E.A."/>
            <person name="Brutnell T.P."/>
            <person name="Doust A.N."/>
            <person name="Tuskan G.A."/>
            <person name="Rokhsar D."/>
            <person name="Devos K.M."/>
        </authorList>
    </citation>
    <scope>NUCLEOTIDE SEQUENCE [LARGE SCALE GENOMIC DNA]</scope>
    <source>
        <strain evidence="3">Yugu1</strain>
    </source>
</reference>
<dbReference type="CDD" id="cd22162">
    <property type="entry name" value="F-box_AtSKIP3-like"/>
    <property type="match status" value="1"/>
</dbReference>
<evidence type="ECO:0000259" key="2">
    <source>
        <dbReference type="Pfam" id="PF12937"/>
    </source>
</evidence>
<evidence type="ECO:0000256" key="1">
    <source>
        <dbReference type="SAM" id="MobiDB-lite"/>
    </source>
</evidence>
<proteinExistence type="predicted"/>
<protein>
    <recommendedName>
        <fullName evidence="2">F-box domain-containing protein</fullName>
    </recommendedName>
</protein>